<dbReference type="PROSITE" id="PS51318">
    <property type="entry name" value="TAT"/>
    <property type="match status" value="1"/>
</dbReference>
<evidence type="ECO:0000256" key="1">
    <source>
        <dbReference type="ARBA" id="ARBA00000697"/>
    </source>
</evidence>
<evidence type="ECO:0000256" key="5">
    <source>
        <dbReference type="ARBA" id="ARBA00022679"/>
    </source>
</evidence>
<dbReference type="GO" id="GO:0050348">
    <property type="term" value="F:trehalose O-mycolyltransferase activity"/>
    <property type="evidence" value="ECO:0007669"/>
    <property type="project" value="UniProtKB-EC"/>
</dbReference>
<feature type="compositionally biased region" description="Polar residues" evidence="9">
    <location>
        <begin position="350"/>
        <end position="360"/>
    </location>
</feature>
<dbReference type="Pfam" id="PF00756">
    <property type="entry name" value="Esterase"/>
    <property type="match status" value="1"/>
</dbReference>
<organism evidence="11 12">
    <name type="scientific">Gordonia amicalis</name>
    <dbReference type="NCBI Taxonomy" id="89053"/>
    <lineage>
        <taxon>Bacteria</taxon>
        <taxon>Bacillati</taxon>
        <taxon>Actinomycetota</taxon>
        <taxon>Actinomycetes</taxon>
        <taxon>Mycobacteriales</taxon>
        <taxon>Gordoniaceae</taxon>
        <taxon>Gordonia</taxon>
    </lineage>
</organism>
<dbReference type="PANTHER" id="PTHR48098">
    <property type="entry name" value="ENTEROCHELIN ESTERASE-RELATED"/>
    <property type="match status" value="1"/>
</dbReference>
<feature type="chain" id="PRO_5041999668" description="Acyl-CoA:diacylglycerol acyltransferase" evidence="10">
    <location>
        <begin position="33"/>
        <end position="372"/>
    </location>
</feature>
<evidence type="ECO:0000256" key="8">
    <source>
        <dbReference type="ARBA" id="ARBA00048109"/>
    </source>
</evidence>
<feature type="compositionally biased region" description="Basic and acidic residues" evidence="9">
    <location>
        <begin position="334"/>
        <end position="345"/>
    </location>
</feature>
<comment type="similarity">
    <text evidence="2">Belongs to the mycobacterial A85 antigen family.</text>
</comment>
<evidence type="ECO:0000313" key="11">
    <source>
        <dbReference type="EMBL" id="MDV6312575.1"/>
    </source>
</evidence>
<dbReference type="InterPro" id="IPR006311">
    <property type="entry name" value="TAT_signal"/>
</dbReference>
<keyword evidence="10" id="KW-0732">Signal</keyword>
<gene>
    <name evidence="11" type="ORF">R3Q15_11870</name>
</gene>
<comment type="catalytic activity">
    <reaction evidence="1">
        <text>2 alpha,alpha'-trehalose 6-mycolate = alpha,alpha'-trehalose 6,6'-bismycolate + alpha,alpha-trehalose</text>
        <dbReference type="Rhea" id="RHEA:23472"/>
        <dbReference type="ChEBI" id="CHEBI:16551"/>
        <dbReference type="ChEBI" id="CHEBI:18195"/>
        <dbReference type="ChEBI" id="CHEBI:18234"/>
        <dbReference type="EC" id="2.3.1.122"/>
    </reaction>
</comment>
<dbReference type="PANTHER" id="PTHR48098:SF1">
    <property type="entry name" value="DIACYLGLYCEROL ACYLTRANSFERASE_MYCOLYLTRANSFERASE AG85A"/>
    <property type="match status" value="1"/>
</dbReference>
<dbReference type="EC" id="2.3.1.122" evidence="3"/>
<dbReference type="InterPro" id="IPR000801">
    <property type="entry name" value="Esterase-like"/>
</dbReference>
<proteinExistence type="inferred from homology"/>
<evidence type="ECO:0000313" key="12">
    <source>
        <dbReference type="Proteomes" id="UP001185922"/>
    </source>
</evidence>
<dbReference type="InterPro" id="IPR050583">
    <property type="entry name" value="Mycobacterial_A85_antigen"/>
</dbReference>
<evidence type="ECO:0000256" key="4">
    <source>
        <dbReference type="ARBA" id="ARBA00013244"/>
    </source>
</evidence>
<dbReference type="EMBL" id="JAWLKH010000010">
    <property type="protein sequence ID" value="MDV6312575.1"/>
    <property type="molecule type" value="Genomic_DNA"/>
</dbReference>
<accession>A0AAE4R3C1</accession>
<reference evidence="11" key="1">
    <citation type="submission" date="2023-10" db="EMBL/GenBank/DDBJ databases">
        <title>Development of a sustainable strategy for remediation of hydrocarbon-contaminated territories based on the waste exchange concept.</title>
        <authorList>
            <person name="Krivoruchko A."/>
        </authorList>
    </citation>
    <scope>NUCLEOTIDE SEQUENCE</scope>
    <source>
        <strain evidence="11">IEGM 1279</strain>
    </source>
</reference>
<evidence type="ECO:0000256" key="9">
    <source>
        <dbReference type="SAM" id="MobiDB-lite"/>
    </source>
</evidence>
<dbReference type="AlphaFoldDB" id="A0AAE4R3C1"/>
<feature type="region of interest" description="Disordered" evidence="9">
    <location>
        <begin position="327"/>
        <end position="372"/>
    </location>
</feature>
<sequence length="372" mass="39988">MQRRRTLTGAAGAVGASLVALALIPGVPSALADDDTARIVSTTAFDGRERLEVWSPSMGREITVDVQHPAGDTKRPTLYMLEGAEAHDEESGWYAMTDLQKLAAGEKLTVVTPVGDPHSYYTDWRTVDPGVGKKYMYETFLTEELPPLIDDEFDGNGRNAIAGASMGGVAALTLATRRPALYSGVAGYSDCANISSPQNQLLTRWDVSRGGGDATNMWGPFGDPEWSAHDPYVNAEKLRGKTIYMSSGNGVPGRYNNLVADPIGETVQGIIRRVRQLVLHRADEQPPVPARHPLHHQPAAQRNPQMGVLEGRAARVLADPDALGRIALTSRRPSRSEAPAEDRIEVTPAAGSQPTHSVRSTPAPLGRPPPGR</sequence>
<keyword evidence="5" id="KW-0808">Transferase</keyword>
<evidence type="ECO:0000256" key="10">
    <source>
        <dbReference type="SAM" id="SignalP"/>
    </source>
</evidence>
<comment type="catalytic activity">
    <reaction evidence="8">
        <text>an acyl-CoA + a 1,2-diacyl-sn-glycerol = a triacyl-sn-glycerol + CoA</text>
        <dbReference type="Rhea" id="RHEA:10868"/>
        <dbReference type="ChEBI" id="CHEBI:17815"/>
        <dbReference type="ChEBI" id="CHEBI:57287"/>
        <dbReference type="ChEBI" id="CHEBI:58342"/>
        <dbReference type="ChEBI" id="CHEBI:64615"/>
        <dbReference type="EC" id="2.3.1.20"/>
    </reaction>
</comment>
<comment type="caution">
    <text evidence="11">The sequence shown here is derived from an EMBL/GenBank/DDBJ whole genome shotgun (WGS) entry which is preliminary data.</text>
</comment>
<evidence type="ECO:0000256" key="7">
    <source>
        <dbReference type="ARBA" id="ARBA00032572"/>
    </source>
</evidence>
<feature type="signal peptide" evidence="10">
    <location>
        <begin position="1"/>
        <end position="32"/>
    </location>
</feature>
<protein>
    <recommendedName>
        <fullName evidence="7">Acyl-CoA:diacylglycerol acyltransferase</fullName>
        <ecNumber evidence="3">2.3.1.122</ecNumber>
        <ecNumber evidence="4">2.3.1.20</ecNumber>
    </recommendedName>
</protein>
<dbReference type="SUPFAM" id="SSF53474">
    <property type="entry name" value="alpha/beta-Hydrolases"/>
    <property type="match status" value="1"/>
</dbReference>
<evidence type="ECO:0000256" key="3">
    <source>
        <dbReference type="ARBA" id="ARBA00012820"/>
    </source>
</evidence>
<keyword evidence="6" id="KW-0012">Acyltransferase</keyword>
<dbReference type="Gene3D" id="3.40.50.1820">
    <property type="entry name" value="alpha/beta hydrolase"/>
    <property type="match status" value="1"/>
</dbReference>
<dbReference type="GO" id="GO:0004144">
    <property type="term" value="F:diacylglycerol O-acyltransferase activity"/>
    <property type="evidence" value="ECO:0007669"/>
    <property type="project" value="UniProtKB-EC"/>
</dbReference>
<dbReference type="GO" id="GO:0016787">
    <property type="term" value="F:hydrolase activity"/>
    <property type="evidence" value="ECO:0007669"/>
    <property type="project" value="UniProtKB-KW"/>
</dbReference>
<dbReference type="RefSeq" id="WP_248664685.1">
    <property type="nucleotide sequence ID" value="NZ_CP096596.1"/>
</dbReference>
<dbReference type="InterPro" id="IPR029058">
    <property type="entry name" value="AB_hydrolase_fold"/>
</dbReference>
<keyword evidence="11" id="KW-0378">Hydrolase</keyword>
<name>A0AAE4R3C1_9ACTN</name>
<dbReference type="EC" id="2.3.1.20" evidence="4"/>
<evidence type="ECO:0000256" key="2">
    <source>
        <dbReference type="ARBA" id="ARBA00005874"/>
    </source>
</evidence>
<evidence type="ECO:0000256" key="6">
    <source>
        <dbReference type="ARBA" id="ARBA00023315"/>
    </source>
</evidence>
<dbReference type="Proteomes" id="UP001185922">
    <property type="component" value="Unassembled WGS sequence"/>
</dbReference>